<feature type="transmembrane region" description="Helical" evidence="1">
    <location>
        <begin position="12"/>
        <end position="30"/>
    </location>
</feature>
<dbReference type="PANTHER" id="PTHR43031:SF18">
    <property type="entry name" value="RHODANESE-RELATED SULFURTRANSFERASES"/>
    <property type="match status" value="1"/>
</dbReference>
<dbReference type="CDD" id="cd00158">
    <property type="entry name" value="RHOD"/>
    <property type="match status" value="1"/>
</dbReference>
<dbReference type="OrthoDB" id="9808735at2"/>
<dbReference type="EC" id="2.8.1.1" evidence="3"/>
<sequence>MQQLIEFAMNHPILSGIWVVLVLMLVYSFISGALSPVKELGTNELTQKVNKEDGVIVDIRSQGDFNKGHIVGSVHLPQDKALKGELGAIEKHKNKPIVVVCAMGMNAKRVAAQLLKNGFEQVFVLKGGFNSWTSAGLPVKK</sequence>
<evidence type="ECO:0000256" key="1">
    <source>
        <dbReference type="SAM" id="Phobius"/>
    </source>
</evidence>
<dbReference type="RefSeq" id="WP_109340734.1">
    <property type="nucleotide sequence ID" value="NZ_CP029347.1"/>
</dbReference>
<dbReference type="InterPro" id="IPR050229">
    <property type="entry name" value="GlpE_sulfurtransferase"/>
</dbReference>
<keyword evidence="1" id="KW-1133">Transmembrane helix</keyword>
<dbReference type="PANTHER" id="PTHR43031">
    <property type="entry name" value="FAD-DEPENDENT OXIDOREDUCTASE"/>
    <property type="match status" value="1"/>
</dbReference>
<gene>
    <name evidence="3" type="ORF">HMF8227_02772</name>
</gene>
<name>A0A2S2E6G0_9ALTE</name>
<dbReference type="SMART" id="SM00450">
    <property type="entry name" value="RHOD"/>
    <property type="match status" value="1"/>
</dbReference>
<dbReference type="PROSITE" id="PS50206">
    <property type="entry name" value="RHODANESE_3"/>
    <property type="match status" value="1"/>
</dbReference>
<dbReference type="InterPro" id="IPR001763">
    <property type="entry name" value="Rhodanese-like_dom"/>
</dbReference>
<dbReference type="InterPro" id="IPR036873">
    <property type="entry name" value="Rhodanese-like_dom_sf"/>
</dbReference>
<dbReference type="SUPFAM" id="SSF52821">
    <property type="entry name" value="Rhodanese/Cell cycle control phosphatase"/>
    <property type="match status" value="1"/>
</dbReference>
<dbReference type="Proteomes" id="UP000245728">
    <property type="component" value="Chromosome"/>
</dbReference>
<proteinExistence type="predicted"/>
<organism evidence="3 4">
    <name type="scientific">Saliniradius amylolyticus</name>
    <dbReference type="NCBI Taxonomy" id="2183582"/>
    <lineage>
        <taxon>Bacteria</taxon>
        <taxon>Pseudomonadati</taxon>
        <taxon>Pseudomonadota</taxon>
        <taxon>Gammaproteobacteria</taxon>
        <taxon>Alteromonadales</taxon>
        <taxon>Alteromonadaceae</taxon>
        <taxon>Saliniradius</taxon>
    </lineage>
</organism>
<keyword evidence="4" id="KW-1185">Reference proteome</keyword>
<dbReference type="AlphaFoldDB" id="A0A2S2E6G0"/>
<dbReference type="EMBL" id="CP029347">
    <property type="protein sequence ID" value="AWL13223.1"/>
    <property type="molecule type" value="Genomic_DNA"/>
</dbReference>
<evidence type="ECO:0000313" key="4">
    <source>
        <dbReference type="Proteomes" id="UP000245728"/>
    </source>
</evidence>
<evidence type="ECO:0000259" key="2">
    <source>
        <dbReference type="PROSITE" id="PS50206"/>
    </source>
</evidence>
<dbReference type="GO" id="GO:0004792">
    <property type="term" value="F:thiosulfate-cyanide sulfurtransferase activity"/>
    <property type="evidence" value="ECO:0007669"/>
    <property type="project" value="UniProtKB-EC"/>
</dbReference>
<keyword evidence="1" id="KW-0812">Transmembrane</keyword>
<keyword evidence="3" id="KW-0808">Transferase</keyword>
<dbReference type="Pfam" id="PF00581">
    <property type="entry name" value="Rhodanese"/>
    <property type="match status" value="1"/>
</dbReference>
<keyword evidence="1" id="KW-0472">Membrane</keyword>
<dbReference type="KEGG" id="salh:HMF8227_02772"/>
<evidence type="ECO:0000313" key="3">
    <source>
        <dbReference type="EMBL" id="AWL13223.1"/>
    </source>
</evidence>
<reference evidence="3 4" key="1">
    <citation type="submission" date="2018-05" db="EMBL/GenBank/DDBJ databases">
        <title>Salinimonas sp. HMF8227 Genome sequencing and assembly.</title>
        <authorList>
            <person name="Kang H."/>
            <person name="Kang J."/>
            <person name="Cha I."/>
            <person name="Kim H."/>
            <person name="Joh K."/>
        </authorList>
    </citation>
    <scope>NUCLEOTIDE SEQUENCE [LARGE SCALE GENOMIC DNA]</scope>
    <source>
        <strain evidence="3 4">HMF8227</strain>
    </source>
</reference>
<accession>A0A2S2E6G0</accession>
<feature type="domain" description="Rhodanese" evidence="2">
    <location>
        <begin position="50"/>
        <end position="141"/>
    </location>
</feature>
<protein>
    <submittedName>
        <fullName evidence="3">Thiosulfate sulfurtransferase</fullName>
        <ecNumber evidence="3">2.8.1.1</ecNumber>
    </submittedName>
</protein>
<dbReference type="Gene3D" id="3.40.250.10">
    <property type="entry name" value="Rhodanese-like domain"/>
    <property type="match status" value="1"/>
</dbReference>